<protein>
    <submittedName>
        <fullName evidence="1">Uncharacterized protein</fullName>
    </submittedName>
</protein>
<evidence type="ECO:0000313" key="1">
    <source>
        <dbReference type="EMBL" id="EFH09428.1"/>
    </source>
</evidence>
<accession>D5RTD6</accession>
<organism evidence="1 2">
    <name type="scientific">Pseudoroseomonas cervicalis ATCC 49957</name>
    <dbReference type="NCBI Taxonomy" id="525371"/>
    <lineage>
        <taxon>Bacteria</taxon>
        <taxon>Pseudomonadati</taxon>
        <taxon>Pseudomonadota</taxon>
        <taxon>Alphaproteobacteria</taxon>
        <taxon>Acetobacterales</taxon>
        <taxon>Roseomonadaceae</taxon>
        <taxon>Roseomonas</taxon>
    </lineage>
</organism>
<sequence length="170" mass="18565">MTPKEFVQQVITPGAAWAEQVAGLNSSIAARRMLLAIAIQESDLVHRYQMLPGGAPGPARSWWQGEQTGGMIRVVTASAVSQSIRSRGVALCQAACVRPEAAAIWRAIEGHDLLAYGLARLLLLSDPQAIPETEPGAWACYADRLWRPGKPHRERWITSWAAALREYPLG</sequence>
<dbReference type="OrthoDB" id="7270370at2"/>
<comment type="caution">
    <text evidence="1">The sequence shown here is derived from an EMBL/GenBank/DDBJ whole genome shotgun (WGS) entry which is preliminary data.</text>
</comment>
<reference evidence="1 2" key="1">
    <citation type="submission" date="2010-04" db="EMBL/GenBank/DDBJ databases">
        <authorList>
            <person name="Qin X."/>
            <person name="Bachman B."/>
            <person name="Battles P."/>
            <person name="Bell A."/>
            <person name="Bess C."/>
            <person name="Bickham C."/>
            <person name="Chaboub L."/>
            <person name="Chen D."/>
            <person name="Coyle M."/>
            <person name="Deiros D.R."/>
            <person name="Dinh H."/>
            <person name="Forbes L."/>
            <person name="Fowler G."/>
            <person name="Francisco L."/>
            <person name="Fu Q."/>
            <person name="Gubbala S."/>
            <person name="Hale W."/>
            <person name="Han Y."/>
            <person name="Hemphill L."/>
            <person name="Highlander S.K."/>
            <person name="Hirani K."/>
            <person name="Hogues M."/>
            <person name="Jackson L."/>
            <person name="Jakkamsetti A."/>
            <person name="Javaid M."/>
            <person name="Jiang H."/>
            <person name="Korchina V."/>
            <person name="Kovar C."/>
            <person name="Lara F."/>
            <person name="Lee S."/>
            <person name="Mata R."/>
            <person name="Mathew T."/>
            <person name="Moen C."/>
            <person name="Morales K."/>
            <person name="Munidasa M."/>
            <person name="Nazareth L."/>
            <person name="Ngo R."/>
            <person name="Nguyen L."/>
            <person name="Okwuonu G."/>
            <person name="Ongeri F."/>
            <person name="Patil S."/>
            <person name="Petrosino J."/>
            <person name="Pham C."/>
            <person name="Pham P."/>
            <person name="Pu L.-L."/>
            <person name="Puazo M."/>
            <person name="Raj R."/>
            <person name="Reid J."/>
            <person name="Rouhana J."/>
            <person name="Saada N."/>
            <person name="Shang Y."/>
            <person name="Simmons D."/>
            <person name="Thornton R."/>
            <person name="Warren J."/>
            <person name="Weissenberger G."/>
            <person name="Zhang J."/>
            <person name="Zhang L."/>
            <person name="Zhou C."/>
            <person name="Zhu D."/>
            <person name="Muzny D."/>
            <person name="Worley K."/>
            <person name="Gibbs R."/>
        </authorList>
    </citation>
    <scope>NUCLEOTIDE SEQUENCE [LARGE SCALE GENOMIC DNA]</scope>
    <source>
        <strain evidence="1 2">ATCC 49957</strain>
    </source>
</reference>
<dbReference type="AlphaFoldDB" id="D5RTD6"/>
<dbReference type="RefSeq" id="WP_007003378.1">
    <property type="nucleotide sequence ID" value="NZ_GG770777.1"/>
</dbReference>
<keyword evidence="2" id="KW-1185">Reference proteome</keyword>
<proteinExistence type="predicted"/>
<evidence type="ECO:0000313" key="2">
    <source>
        <dbReference type="Proteomes" id="UP000005324"/>
    </source>
</evidence>
<dbReference type="HOGENOM" id="CLU_137743_0_0_5"/>
<gene>
    <name evidence="1" type="ORF">HMPREF0731_4348</name>
</gene>
<dbReference type="EMBL" id="ADVL01000790">
    <property type="protein sequence ID" value="EFH09428.1"/>
    <property type="molecule type" value="Genomic_DNA"/>
</dbReference>
<name>D5RTD6_9PROT</name>
<dbReference type="Proteomes" id="UP000005324">
    <property type="component" value="Unassembled WGS sequence"/>
</dbReference>